<accession>A0A9W9CB22</accession>
<evidence type="ECO:0000313" key="1">
    <source>
        <dbReference type="EMBL" id="KAJ4353542.1"/>
    </source>
</evidence>
<dbReference type="EMBL" id="JAPEUX010000004">
    <property type="protein sequence ID" value="KAJ4353542.1"/>
    <property type="molecule type" value="Genomic_DNA"/>
</dbReference>
<organism evidence="1 2">
    <name type="scientific">Didymosphaeria variabile</name>
    <dbReference type="NCBI Taxonomy" id="1932322"/>
    <lineage>
        <taxon>Eukaryota</taxon>
        <taxon>Fungi</taxon>
        <taxon>Dikarya</taxon>
        <taxon>Ascomycota</taxon>
        <taxon>Pezizomycotina</taxon>
        <taxon>Dothideomycetes</taxon>
        <taxon>Pleosporomycetidae</taxon>
        <taxon>Pleosporales</taxon>
        <taxon>Massarineae</taxon>
        <taxon>Didymosphaeriaceae</taxon>
        <taxon>Didymosphaeria</taxon>
    </lineage>
</organism>
<comment type="caution">
    <text evidence="1">The sequence shown here is derived from an EMBL/GenBank/DDBJ whole genome shotgun (WGS) entry which is preliminary data.</text>
</comment>
<keyword evidence="2" id="KW-1185">Reference proteome</keyword>
<proteinExistence type="predicted"/>
<protein>
    <submittedName>
        <fullName evidence="1">Uncharacterized protein</fullName>
    </submittedName>
</protein>
<name>A0A9W9CB22_9PLEO</name>
<evidence type="ECO:0000313" key="2">
    <source>
        <dbReference type="Proteomes" id="UP001140513"/>
    </source>
</evidence>
<dbReference type="AlphaFoldDB" id="A0A9W9CB22"/>
<dbReference type="Proteomes" id="UP001140513">
    <property type="component" value="Unassembled WGS sequence"/>
</dbReference>
<dbReference type="RefSeq" id="XP_056071316.1">
    <property type="nucleotide sequence ID" value="XM_056214049.1"/>
</dbReference>
<dbReference type="GeneID" id="80908802"/>
<sequence>MAGRNVPTATAYAVPSKITEDINNYLALRYKDHKDGTLKKAIARVHKKLIDRSMALGDSLQSSTRNELDSLICADISTSAGYLRYRQQLVRHRLANKLGAGLASKLGAGLSSMYLLKGGPDITRTNRRSIRSAIEVRNTTRAFLRMPIPAELILNVAEMMEDDVELSSFRAACSFHKDLIDGTPSLRDRLANRVQDSCDEFLLRVHMDWFRKEAIKELQCLTQGVVPRYLMCSFCCDRHPTSDFATKAYAKDALQRVCKAPTAAMYVCPHRSLSFQEIFMQRRELAIRMVVNRSTSERISLCSEPGCGRHLVIGPFRTYRGHVLKDDFALVRTTDLKNGDVERGDLENSNVPTDDTFGLDHTVALDVNKLYVPSEHDNDEPRDQSKEAKWARATLVRADAYICSHLRTSSTFVYTVIQDRINLELYGRNFGSLANLPSAELLCPESGCGTKIGLYCQHDSTSGPIEKQYHLRLIVREKAFSLRMMTDKDWLRRTRASERYNKLAASAGEGQDKVGTIPGSLDLQT</sequence>
<dbReference type="OrthoDB" id="3792649at2759"/>
<gene>
    <name evidence="1" type="ORF">N0V89_005272</name>
</gene>
<reference evidence="1" key="1">
    <citation type="submission" date="2022-10" db="EMBL/GenBank/DDBJ databases">
        <title>Tapping the CABI collections for fungal endophytes: first genome assemblies for Collariella, Neodidymelliopsis, Ascochyta clinopodiicola, Didymella pomorum, Didymosphaeria variabile, Neocosmospora piperis and Neocucurbitaria cava.</title>
        <authorList>
            <person name="Hill R."/>
        </authorList>
    </citation>
    <scope>NUCLEOTIDE SEQUENCE</scope>
    <source>
        <strain evidence="1">IMI 356815</strain>
    </source>
</reference>